<dbReference type="Proteomes" id="UP000002628">
    <property type="component" value="Segment"/>
</dbReference>
<evidence type="ECO:0000313" key="2">
    <source>
        <dbReference type="Proteomes" id="UP000002628"/>
    </source>
</evidence>
<dbReference type="KEGG" id="vg:8684246"/>
<reference evidence="1 2" key="1">
    <citation type="journal article" date="2010" name="Microbiology">
        <title>The endolysins of bacteriophages CMP1 and CN77 are specific for the lysis of Clavibacter michiganensis strains.</title>
        <authorList>
            <person name="Wittmann J."/>
            <person name="Eichenlaub R."/>
            <person name="Dreiseikelmann B."/>
        </authorList>
    </citation>
    <scope>NUCLEOTIDE SEQUENCE [LARGE SCALE GENOMIC DNA]</scope>
</reference>
<dbReference type="RefSeq" id="YP_003359155.1">
    <property type="nucleotide sequence ID" value="NC_013698.1"/>
</dbReference>
<evidence type="ECO:0000313" key="1">
    <source>
        <dbReference type="EMBL" id="ACY35956.1"/>
    </source>
</evidence>
<organism evidence="1 2">
    <name type="scientific">Clavibacter phage CMP1</name>
    <dbReference type="NCBI Taxonomy" id="686439"/>
    <lineage>
        <taxon>Viruses</taxon>
        <taxon>Duplodnaviria</taxon>
        <taxon>Heunggongvirae</taxon>
        <taxon>Uroviricota</taxon>
        <taxon>Caudoviricetes</taxon>
        <taxon>Cimpunavirus</taxon>
        <taxon>Cimpunavirus CMP1</taxon>
    </lineage>
</organism>
<keyword evidence="2" id="KW-1185">Reference proteome</keyword>
<dbReference type="EMBL" id="GQ241246">
    <property type="protein sequence ID" value="ACY35956.1"/>
    <property type="molecule type" value="Genomic_DNA"/>
</dbReference>
<dbReference type="GeneID" id="8684246"/>
<accession>D0U248</accession>
<sequence>MQPGYPHSTNHLEVRTRQETITPPIVIEGQSFNSRIRITAFCEGQPTTITELGDRDKQFGEEAHRLAALSVARVPERITTVTKVTRKQGGYLFTITALK</sequence>
<proteinExistence type="predicted"/>
<gene>
    <name evidence="1" type="ORF">CMP1-64</name>
</gene>
<protein>
    <submittedName>
        <fullName evidence="1">Uncharacterized protein</fullName>
    </submittedName>
</protein>
<name>D0U248_9CAUD</name>